<protein>
    <submittedName>
        <fullName evidence="2">Cullin-7</fullName>
    </submittedName>
</protein>
<dbReference type="EMBL" id="JBEUSY010000377">
    <property type="protein sequence ID" value="KAL1235306.1"/>
    <property type="molecule type" value="Genomic_DNA"/>
</dbReference>
<accession>A0ABR3KGN3</accession>
<dbReference type="Proteomes" id="UP001558632">
    <property type="component" value="Unassembled WGS sequence"/>
</dbReference>
<reference evidence="2 3" key="1">
    <citation type="submission" date="2024-07" db="EMBL/GenBank/DDBJ databases">
        <title>Enhanced genomic and transcriptomic resources for Trichinella pseudospiralis and T. spiralis underpin the discovery of pronounced molecular differences between stages and species.</title>
        <authorList>
            <person name="Pasi K.K."/>
            <person name="La Rosa G."/>
            <person name="Gomez-Morales M.A."/>
            <person name="Tosini F."/>
            <person name="Sumanam S."/>
            <person name="Young N.D."/>
            <person name="Chang B.C."/>
            <person name="Robin G.B."/>
        </authorList>
    </citation>
    <scope>NUCLEOTIDE SEQUENCE [LARGE SCALE GENOMIC DNA]</scope>
    <source>
        <strain evidence="2">ISS534</strain>
    </source>
</reference>
<feature type="chain" id="PRO_5045248472" evidence="1">
    <location>
        <begin position="17"/>
        <end position="104"/>
    </location>
</feature>
<comment type="caution">
    <text evidence="2">The sequence shown here is derived from an EMBL/GenBank/DDBJ whole genome shotgun (WGS) entry which is preliminary data.</text>
</comment>
<name>A0ABR3KGN3_TRISP</name>
<proteinExistence type="predicted"/>
<evidence type="ECO:0000256" key="1">
    <source>
        <dbReference type="SAM" id="SignalP"/>
    </source>
</evidence>
<organism evidence="2 3">
    <name type="scientific">Trichinella spiralis</name>
    <name type="common">Trichina worm</name>
    <dbReference type="NCBI Taxonomy" id="6334"/>
    <lineage>
        <taxon>Eukaryota</taxon>
        <taxon>Metazoa</taxon>
        <taxon>Ecdysozoa</taxon>
        <taxon>Nematoda</taxon>
        <taxon>Enoplea</taxon>
        <taxon>Dorylaimia</taxon>
        <taxon>Trichinellida</taxon>
        <taxon>Trichinellidae</taxon>
        <taxon>Trichinella</taxon>
    </lineage>
</organism>
<gene>
    <name evidence="2" type="ORF">TSPI_04286</name>
</gene>
<keyword evidence="3" id="KW-1185">Reference proteome</keyword>
<evidence type="ECO:0000313" key="2">
    <source>
        <dbReference type="EMBL" id="KAL1235306.1"/>
    </source>
</evidence>
<sequence>MCRGRMGGSAAPAVLCMQRCLLFSSGLDYELFGKTRLFSSFKRSLFDFKVSRVQTSMVSAWIEAFSLAQSAFCSPDGHPMTLLFSMHLPVVVSSNGVTSNCQLR</sequence>
<evidence type="ECO:0000313" key="3">
    <source>
        <dbReference type="Proteomes" id="UP001558632"/>
    </source>
</evidence>
<keyword evidence="1" id="KW-0732">Signal</keyword>
<feature type="signal peptide" evidence="1">
    <location>
        <begin position="1"/>
        <end position="16"/>
    </location>
</feature>